<keyword evidence="3 5" id="KW-0285">Flavoprotein</keyword>
<dbReference type="Gene3D" id="3.50.50.60">
    <property type="entry name" value="FAD/NAD(P)-binding domain"/>
    <property type="match status" value="1"/>
</dbReference>
<evidence type="ECO:0000259" key="6">
    <source>
        <dbReference type="PROSITE" id="PS00623"/>
    </source>
</evidence>
<dbReference type="InterPro" id="IPR036188">
    <property type="entry name" value="FAD/NAD-bd_sf"/>
</dbReference>
<proteinExistence type="inferred from homology"/>
<dbReference type="SUPFAM" id="SSF51905">
    <property type="entry name" value="FAD/NAD(P)-binding domain"/>
    <property type="match status" value="1"/>
</dbReference>
<dbReference type="Pfam" id="PF05199">
    <property type="entry name" value="GMC_oxred_C"/>
    <property type="match status" value="1"/>
</dbReference>
<dbReference type="PANTHER" id="PTHR11552:SF147">
    <property type="entry name" value="CHOLINE DEHYDROGENASE, MITOCHONDRIAL"/>
    <property type="match status" value="1"/>
</dbReference>
<dbReference type="InterPro" id="IPR000172">
    <property type="entry name" value="GMC_OxRdtase_N"/>
</dbReference>
<dbReference type="InterPro" id="IPR012132">
    <property type="entry name" value="GMC_OxRdtase"/>
</dbReference>
<dbReference type="EMBL" id="BPQQ01000034">
    <property type="protein sequence ID" value="GJE01157.1"/>
    <property type="molecule type" value="Genomic_DNA"/>
</dbReference>
<dbReference type="PROSITE" id="PS00624">
    <property type="entry name" value="GMC_OXRED_2"/>
    <property type="match status" value="1"/>
</dbReference>
<evidence type="ECO:0000256" key="4">
    <source>
        <dbReference type="ARBA" id="ARBA00022827"/>
    </source>
</evidence>
<protein>
    <submittedName>
        <fullName evidence="8">Alcohol dehydrogenase [acceptor]</fullName>
    </submittedName>
</protein>
<comment type="similarity">
    <text evidence="2 5">Belongs to the GMC oxidoreductase family.</text>
</comment>
<keyword evidence="9" id="KW-1185">Reference proteome</keyword>
<evidence type="ECO:0000256" key="1">
    <source>
        <dbReference type="ARBA" id="ARBA00001974"/>
    </source>
</evidence>
<evidence type="ECO:0000313" key="8">
    <source>
        <dbReference type="EMBL" id="GJE01157.1"/>
    </source>
</evidence>
<feature type="domain" description="Glucose-methanol-choline oxidoreductase N-terminal" evidence="7">
    <location>
        <begin position="255"/>
        <end position="269"/>
    </location>
</feature>
<name>A0ABQ4SDE5_9HYPH</name>
<dbReference type="InterPro" id="IPR007867">
    <property type="entry name" value="GMC_OxRtase_C"/>
</dbReference>
<evidence type="ECO:0000259" key="7">
    <source>
        <dbReference type="PROSITE" id="PS00624"/>
    </source>
</evidence>
<dbReference type="PANTHER" id="PTHR11552">
    <property type="entry name" value="GLUCOSE-METHANOL-CHOLINE GMC OXIDOREDUCTASE"/>
    <property type="match status" value="1"/>
</dbReference>
<evidence type="ECO:0000313" key="9">
    <source>
        <dbReference type="Proteomes" id="UP001055153"/>
    </source>
</evidence>
<dbReference type="PIRSF" id="PIRSF000137">
    <property type="entry name" value="Alcohol_oxidase"/>
    <property type="match status" value="1"/>
</dbReference>
<sequence length="533" mass="57906">MTGGLYDYIVVGAGSAGCLVANRLSADPACRVLLLEAGGSDRNFWLRLPVGYYRTIYDTRFSRLFETEAGEGTGGRPILWPRGRVIGGSSAINGLIFIRGQHEDFDEWAHRGAAGWSYPEVLPFFRRYERYRGGESQYHGGLGELEVSDLRNHNPACEAWLRAGVEYGLPLNPDFNAESTYGVGRYQLSIGSHWRSSAAAAFLHPVRRRPNLTVVPRAHAARVLFSGRRAVGVAYLRDGRMDSAQASEEVVLCAGAIQSPQLLQLSGIGPAALLARHGIPVFVDQPEVGANLQDHYQARAIVRLNRKTSLNDEIRNPWKLAGMGARWLMGAGGPLTVGAGQVGGAACTAHAVGGRPDVQFNVMPLSVDKPGEPLHRYSGFTASVWQCHPHSRGRVAIRSADPLDQPRIEPNYFAEPIDRTTLVAGLRILREIFHQPAFRDLWAEEVLPGALARDEAGLWEFARSTGGTVFHAAGTCRMGGEDAVLDPALRVRGVERLRVVDASAMPVITSANTNATALMIGEKGAHHILSRSS</sequence>
<evidence type="ECO:0000256" key="2">
    <source>
        <dbReference type="ARBA" id="ARBA00010790"/>
    </source>
</evidence>
<reference evidence="8" key="1">
    <citation type="journal article" date="2021" name="Front. Microbiol.">
        <title>Comprehensive Comparative Genomics and Phenotyping of Methylobacterium Species.</title>
        <authorList>
            <person name="Alessa O."/>
            <person name="Ogura Y."/>
            <person name="Fujitani Y."/>
            <person name="Takami H."/>
            <person name="Hayashi T."/>
            <person name="Sahin N."/>
            <person name="Tani A."/>
        </authorList>
    </citation>
    <scope>NUCLEOTIDE SEQUENCE</scope>
    <source>
        <strain evidence="8">DSM 17168</strain>
    </source>
</reference>
<dbReference type="Proteomes" id="UP001055153">
    <property type="component" value="Unassembled WGS sequence"/>
</dbReference>
<gene>
    <name evidence="8" type="primary">alkJ_2</name>
    <name evidence="8" type="ORF">GMJLKIPL_3086</name>
</gene>
<feature type="domain" description="Glucose-methanol-choline oxidoreductase N-terminal" evidence="6">
    <location>
        <begin position="83"/>
        <end position="106"/>
    </location>
</feature>
<organism evidence="8 9">
    <name type="scientific">Methylobacterium isbiliense</name>
    <dbReference type="NCBI Taxonomy" id="315478"/>
    <lineage>
        <taxon>Bacteria</taxon>
        <taxon>Pseudomonadati</taxon>
        <taxon>Pseudomonadota</taxon>
        <taxon>Alphaproteobacteria</taxon>
        <taxon>Hyphomicrobiales</taxon>
        <taxon>Methylobacteriaceae</taxon>
        <taxon>Methylobacterium</taxon>
    </lineage>
</organism>
<accession>A0ABQ4SDE5</accession>
<evidence type="ECO:0000256" key="5">
    <source>
        <dbReference type="RuleBase" id="RU003968"/>
    </source>
</evidence>
<keyword evidence="4 5" id="KW-0274">FAD</keyword>
<dbReference type="Pfam" id="PF00732">
    <property type="entry name" value="GMC_oxred_N"/>
    <property type="match status" value="1"/>
</dbReference>
<evidence type="ECO:0000256" key="3">
    <source>
        <dbReference type="ARBA" id="ARBA00022630"/>
    </source>
</evidence>
<dbReference type="SUPFAM" id="SSF54373">
    <property type="entry name" value="FAD-linked reductases, C-terminal domain"/>
    <property type="match status" value="1"/>
</dbReference>
<comment type="cofactor">
    <cofactor evidence="1">
        <name>FAD</name>
        <dbReference type="ChEBI" id="CHEBI:57692"/>
    </cofactor>
</comment>
<reference evidence="8" key="2">
    <citation type="submission" date="2021-08" db="EMBL/GenBank/DDBJ databases">
        <authorList>
            <person name="Tani A."/>
            <person name="Ola A."/>
            <person name="Ogura Y."/>
            <person name="Katsura K."/>
            <person name="Hayashi T."/>
        </authorList>
    </citation>
    <scope>NUCLEOTIDE SEQUENCE</scope>
    <source>
        <strain evidence="8">DSM 17168</strain>
    </source>
</reference>
<dbReference type="Gene3D" id="3.30.410.40">
    <property type="match status" value="1"/>
</dbReference>
<comment type="caution">
    <text evidence="8">The sequence shown here is derived from an EMBL/GenBank/DDBJ whole genome shotgun (WGS) entry which is preliminary data.</text>
</comment>
<dbReference type="PROSITE" id="PS00623">
    <property type="entry name" value="GMC_OXRED_1"/>
    <property type="match status" value="1"/>
</dbReference>